<dbReference type="InterPro" id="IPR010730">
    <property type="entry name" value="HET"/>
</dbReference>
<dbReference type="Proteomes" id="UP000606974">
    <property type="component" value="Unassembled WGS sequence"/>
</dbReference>
<evidence type="ECO:0000313" key="3">
    <source>
        <dbReference type="Proteomes" id="UP000606974"/>
    </source>
</evidence>
<dbReference type="Pfam" id="PF06985">
    <property type="entry name" value="HET"/>
    <property type="match status" value="1"/>
</dbReference>
<dbReference type="OrthoDB" id="2157530at2759"/>
<dbReference type="PANTHER" id="PTHR24148:SF73">
    <property type="entry name" value="HET DOMAIN PROTEIN (AFU_ORTHOLOGUE AFUA_8G01020)"/>
    <property type="match status" value="1"/>
</dbReference>
<gene>
    <name evidence="2" type="ORF">GJ744_005538</name>
</gene>
<organism evidence="2 3">
    <name type="scientific">Endocarpon pusillum</name>
    <dbReference type="NCBI Taxonomy" id="364733"/>
    <lineage>
        <taxon>Eukaryota</taxon>
        <taxon>Fungi</taxon>
        <taxon>Dikarya</taxon>
        <taxon>Ascomycota</taxon>
        <taxon>Pezizomycotina</taxon>
        <taxon>Eurotiomycetes</taxon>
        <taxon>Chaetothyriomycetidae</taxon>
        <taxon>Verrucariales</taxon>
        <taxon>Verrucariaceae</taxon>
        <taxon>Endocarpon</taxon>
    </lineage>
</organism>
<dbReference type="PANTHER" id="PTHR24148">
    <property type="entry name" value="ANKYRIN REPEAT DOMAIN-CONTAINING PROTEIN 39 HOMOLOG-RELATED"/>
    <property type="match status" value="1"/>
</dbReference>
<reference evidence="2" key="1">
    <citation type="submission" date="2020-02" db="EMBL/GenBank/DDBJ databases">
        <authorList>
            <person name="Palmer J.M."/>
        </authorList>
    </citation>
    <scope>NUCLEOTIDE SEQUENCE</scope>
    <source>
        <strain evidence="2">EPUS1.4</strain>
        <tissue evidence="2">Thallus</tissue>
    </source>
</reference>
<dbReference type="InterPro" id="IPR052895">
    <property type="entry name" value="HetReg/Transcr_Mod"/>
</dbReference>
<accession>A0A8H7AN07</accession>
<name>A0A8H7AN07_9EURO</name>
<comment type="caution">
    <text evidence="2">The sequence shown here is derived from an EMBL/GenBank/DDBJ whole genome shotgun (WGS) entry which is preliminary data.</text>
</comment>
<dbReference type="EMBL" id="JAACFV010000024">
    <property type="protein sequence ID" value="KAF7510992.1"/>
    <property type="molecule type" value="Genomic_DNA"/>
</dbReference>
<evidence type="ECO:0000313" key="2">
    <source>
        <dbReference type="EMBL" id="KAF7510992.1"/>
    </source>
</evidence>
<dbReference type="AlphaFoldDB" id="A0A8H7AN07"/>
<proteinExistence type="predicted"/>
<keyword evidence="3" id="KW-1185">Reference proteome</keyword>
<sequence length="119" mass="13043">MASDILTSPAQSETLYSSKSNVLSGISSIRLLQIQAVTKFGHDDEPIICGLDPVNLDDRPAFHALSYVWGVKSVKPNVVHCNGSMVEVTDNCYSALLHLRKRYGSPRIWVGALCINQRG</sequence>
<feature type="domain" description="Heterokaryon incompatibility" evidence="1">
    <location>
        <begin position="62"/>
        <end position="118"/>
    </location>
</feature>
<evidence type="ECO:0000259" key="1">
    <source>
        <dbReference type="Pfam" id="PF06985"/>
    </source>
</evidence>
<protein>
    <recommendedName>
        <fullName evidence="1">Heterokaryon incompatibility domain-containing protein</fullName>
    </recommendedName>
</protein>